<dbReference type="InterPro" id="IPR013500">
    <property type="entry name" value="TopoI_cat_euk"/>
</dbReference>
<organism evidence="9 10">
    <name type="scientific">Fimbriimonas ginsengisoli Gsoil 348</name>
    <dbReference type="NCBI Taxonomy" id="661478"/>
    <lineage>
        <taxon>Bacteria</taxon>
        <taxon>Bacillati</taxon>
        <taxon>Armatimonadota</taxon>
        <taxon>Fimbriimonadia</taxon>
        <taxon>Fimbriimonadales</taxon>
        <taxon>Fimbriimonadaceae</taxon>
        <taxon>Fimbriimonas</taxon>
    </lineage>
</organism>
<keyword evidence="10" id="KW-1185">Reference proteome</keyword>
<dbReference type="HOGENOM" id="CLU_046978_1_1_0"/>
<dbReference type="PRINTS" id="PR00416">
    <property type="entry name" value="EUTPISMRASEI"/>
</dbReference>
<dbReference type="RefSeq" id="WP_025225685.1">
    <property type="nucleotide sequence ID" value="NZ_CP007139.1"/>
</dbReference>
<name>A0A068NQP2_FIMGI</name>
<evidence type="ECO:0000259" key="8">
    <source>
        <dbReference type="Pfam" id="PF21338"/>
    </source>
</evidence>
<dbReference type="AlphaFoldDB" id="A0A068NQP2"/>
<dbReference type="Proteomes" id="UP000027982">
    <property type="component" value="Chromosome"/>
</dbReference>
<accession>A0A068NQP2</accession>
<evidence type="ECO:0000256" key="1">
    <source>
        <dbReference type="ARBA" id="ARBA00000213"/>
    </source>
</evidence>
<dbReference type="GO" id="GO:0006265">
    <property type="term" value="P:DNA topological change"/>
    <property type="evidence" value="ECO:0007669"/>
    <property type="project" value="InterPro"/>
</dbReference>
<dbReference type="OrthoDB" id="9778962at2"/>
<comment type="similarity">
    <text evidence="2">Belongs to the type IB topoisomerase family.</text>
</comment>
<dbReference type="InterPro" id="IPR035447">
    <property type="entry name" value="DNA_topo_I_N_sf"/>
</dbReference>
<evidence type="ECO:0000256" key="5">
    <source>
        <dbReference type="ARBA" id="ARBA00023125"/>
    </source>
</evidence>
<evidence type="ECO:0000256" key="4">
    <source>
        <dbReference type="ARBA" id="ARBA00023029"/>
    </source>
</evidence>
<keyword evidence="5" id="KW-0238">DNA-binding</keyword>
<dbReference type="InterPro" id="IPR001631">
    <property type="entry name" value="TopoI"/>
</dbReference>
<dbReference type="Gene3D" id="3.30.66.10">
    <property type="entry name" value="DNA topoisomerase I domain"/>
    <property type="match status" value="1"/>
</dbReference>
<protein>
    <recommendedName>
        <fullName evidence="3">DNA topoisomerase</fullName>
        <ecNumber evidence="3">5.6.2.1</ecNumber>
    </recommendedName>
</protein>
<evidence type="ECO:0000259" key="7">
    <source>
        <dbReference type="Pfam" id="PF01028"/>
    </source>
</evidence>
<proteinExistence type="inferred from homology"/>
<comment type="catalytic activity">
    <reaction evidence="1">
        <text>ATP-independent breakage of single-stranded DNA, followed by passage and rejoining.</text>
        <dbReference type="EC" id="5.6.2.1"/>
    </reaction>
</comment>
<dbReference type="InterPro" id="IPR049331">
    <property type="entry name" value="Top1B_N_bact"/>
</dbReference>
<dbReference type="PROSITE" id="PS52038">
    <property type="entry name" value="TOPO_IB_2"/>
    <property type="match status" value="1"/>
</dbReference>
<dbReference type="Gene3D" id="1.10.132.120">
    <property type="match status" value="1"/>
</dbReference>
<feature type="domain" description="DNA topoisomerase IB N-terminal" evidence="8">
    <location>
        <begin position="33"/>
        <end position="81"/>
    </location>
</feature>
<evidence type="ECO:0000313" key="10">
    <source>
        <dbReference type="Proteomes" id="UP000027982"/>
    </source>
</evidence>
<dbReference type="SUPFAM" id="SSF56349">
    <property type="entry name" value="DNA breaking-rejoining enzymes"/>
    <property type="match status" value="1"/>
</dbReference>
<dbReference type="InterPro" id="IPR014711">
    <property type="entry name" value="TopoI_cat_a-hlx-sub_euk"/>
</dbReference>
<dbReference type="GO" id="GO:0003677">
    <property type="term" value="F:DNA binding"/>
    <property type="evidence" value="ECO:0007669"/>
    <property type="project" value="UniProtKB-KW"/>
</dbReference>
<evidence type="ECO:0000313" key="9">
    <source>
        <dbReference type="EMBL" id="AIE85756.1"/>
    </source>
</evidence>
<dbReference type="STRING" id="661478.OP10G_2388"/>
<evidence type="ECO:0000256" key="2">
    <source>
        <dbReference type="ARBA" id="ARBA00006645"/>
    </source>
</evidence>
<dbReference type="SUPFAM" id="SSF55869">
    <property type="entry name" value="DNA topoisomerase I domain"/>
    <property type="match status" value="1"/>
</dbReference>
<keyword evidence="6 9" id="KW-0413">Isomerase</keyword>
<feature type="domain" description="DNA topoisomerase I catalytic core eukaryotic-type" evidence="7">
    <location>
        <begin position="93"/>
        <end position="311"/>
    </location>
</feature>
<keyword evidence="4" id="KW-0799">Topoisomerase</keyword>
<dbReference type="InterPro" id="IPR011010">
    <property type="entry name" value="DNA_brk_join_enz"/>
</dbReference>
<dbReference type="EMBL" id="CP007139">
    <property type="protein sequence ID" value="AIE85756.1"/>
    <property type="molecule type" value="Genomic_DNA"/>
</dbReference>
<evidence type="ECO:0000256" key="3">
    <source>
        <dbReference type="ARBA" id="ARBA00012891"/>
    </source>
</evidence>
<dbReference type="Pfam" id="PF21338">
    <property type="entry name" value="Top1B_N_bact"/>
    <property type="match status" value="1"/>
</dbReference>
<dbReference type="KEGG" id="fgi:OP10G_2388"/>
<dbReference type="GO" id="GO:0003917">
    <property type="term" value="F:DNA topoisomerase type I (single strand cut, ATP-independent) activity"/>
    <property type="evidence" value="ECO:0007669"/>
    <property type="project" value="UniProtKB-EC"/>
</dbReference>
<sequence>MSVPEVVESVEQAGLVYVTDAMPGISRRREGDGFAYVWPDGRRVKEEQTLQRIRSLAIPPAYESVWICPQENGHLQATGKDTKGRKQYRYHPRFRETRDASKYDRMSEFASALPKIHARLEHDLSLRGLPRDKVLAVLIHLLERSLIRVGNEEYAKSNHSYGLTTMLNRHVKVEGSEVRFSFLGKSKIRHRIALHDRRLARVVRRLQDLPGQELFQYLDENGDRHSVTSTDVNAYLKEISGGDFTAKDFRTWAGTVLALTELAGAEPPATKREAKATVTRVLKTVAAQLGNTPAVCRKCYVHPAVLEAYAEGTLLEVLSQDDRCESPSRAIQCVEDAVKRLLGSHHRQLDRAA</sequence>
<gene>
    <name evidence="9" type="ORF">OP10G_2388</name>
</gene>
<dbReference type="Gene3D" id="3.90.15.10">
    <property type="entry name" value="Topoisomerase I, Chain A, domain 3"/>
    <property type="match status" value="1"/>
</dbReference>
<dbReference type="eggNOG" id="COG3569">
    <property type="taxonomic scope" value="Bacteria"/>
</dbReference>
<dbReference type="EC" id="5.6.2.1" evidence="3"/>
<reference evidence="9 10" key="1">
    <citation type="journal article" date="2014" name="PLoS ONE">
        <title>The first complete genome sequence of the class fimbriimonadia in the phylum armatimonadetes.</title>
        <authorList>
            <person name="Hu Z.Y."/>
            <person name="Wang Y.Z."/>
            <person name="Im W.T."/>
            <person name="Wang S.Y."/>
            <person name="Zhao G.P."/>
            <person name="Zheng H.J."/>
            <person name="Quan Z.X."/>
        </authorList>
    </citation>
    <scope>NUCLEOTIDE SEQUENCE [LARGE SCALE GENOMIC DNA]</scope>
    <source>
        <strain evidence="9">Gsoil 348</strain>
    </source>
</reference>
<dbReference type="Pfam" id="PF01028">
    <property type="entry name" value="Topoisom_I"/>
    <property type="match status" value="1"/>
</dbReference>
<evidence type="ECO:0000256" key="6">
    <source>
        <dbReference type="ARBA" id="ARBA00023235"/>
    </source>
</evidence>